<evidence type="ECO:0000313" key="8">
    <source>
        <dbReference type="EMBL" id="VFK17858.1"/>
    </source>
</evidence>
<feature type="region of interest" description="Disordered" evidence="5">
    <location>
        <begin position="509"/>
        <end position="538"/>
    </location>
</feature>
<evidence type="ECO:0000256" key="2">
    <source>
        <dbReference type="ARBA" id="ARBA00022741"/>
    </source>
</evidence>
<dbReference type="GO" id="GO:0140662">
    <property type="term" value="F:ATP-dependent protein folding chaperone"/>
    <property type="evidence" value="ECO:0007669"/>
    <property type="project" value="InterPro"/>
</dbReference>
<dbReference type="Gene3D" id="3.30.230.80">
    <property type="match status" value="1"/>
</dbReference>
<dbReference type="GO" id="GO:0005524">
    <property type="term" value="F:ATP binding"/>
    <property type="evidence" value="ECO:0007669"/>
    <property type="project" value="UniProtKB-KW"/>
</dbReference>
<dbReference type="Gene3D" id="3.30.565.10">
    <property type="entry name" value="Histidine kinase-like ATPase, C-terminal domain"/>
    <property type="match status" value="1"/>
</dbReference>
<dbReference type="SUPFAM" id="SSF55874">
    <property type="entry name" value="ATPase domain of HSP90 chaperone/DNA topoisomerase II/histidine kinase"/>
    <property type="match status" value="1"/>
</dbReference>
<dbReference type="InterPro" id="IPR020568">
    <property type="entry name" value="Ribosomal_Su5_D2-typ_SF"/>
</dbReference>
<dbReference type="EMBL" id="CAADFA010000468">
    <property type="protein sequence ID" value="VFJ67833.1"/>
    <property type="molecule type" value="Genomic_DNA"/>
</dbReference>
<evidence type="ECO:0000313" key="7">
    <source>
        <dbReference type="EMBL" id="VFJ68305.1"/>
    </source>
</evidence>
<accession>A0A450TKV7</accession>
<protein>
    <submittedName>
        <fullName evidence="7">Molecular chaperone, HSP90 family</fullName>
    </submittedName>
</protein>
<feature type="compositionally biased region" description="Polar residues" evidence="5">
    <location>
        <begin position="526"/>
        <end position="536"/>
    </location>
</feature>
<dbReference type="EMBL" id="CAADEZ010000470">
    <property type="protein sequence ID" value="VFJ68305.1"/>
    <property type="molecule type" value="Genomic_DNA"/>
</dbReference>
<keyword evidence="4" id="KW-0143">Chaperone</keyword>
<comment type="similarity">
    <text evidence="1">Belongs to the heat shock protein 90 family.</text>
</comment>
<dbReference type="GO" id="GO:0051082">
    <property type="term" value="F:unfolded protein binding"/>
    <property type="evidence" value="ECO:0007669"/>
    <property type="project" value="InterPro"/>
</dbReference>
<evidence type="ECO:0000256" key="1">
    <source>
        <dbReference type="ARBA" id="ARBA00008239"/>
    </source>
</evidence>
<dbReference type="AlphaFoldDB" id="A0A450TKV7"/>
<dbReference type="InterPro" id="IPR036890">
    <property type="entry name" value="HATPase_C_sf"/>
</dbReference>
<sequence>MTGTAPCRTDTTRIDLPEILRLLGEDRYTEPDVAIRELIRNAHDACLIRAPGFTAGRIDMDCDRDRRTITIADNGPGMTEARLRGNLCAIGEGLAGIRGHGLTDKDLREAALSLDRFTIGLLAAFSLSKRVEIITRSRQDNATCRWVCEGELHDTVQGHDESTDLGESGTLIRLHLPEPELLEPLRLHRAIHKYADFLSTPIFFDGVQVNACVPPWENRRPETDSDPGLSRADLYDYIQQCWGLYPLAILPFDTGTMAGEGEAPVAISGLLFVPMIPFESTRDFGELDIYVSGMFMKADDKELLPNWAGFVKGVIDTPALTPVLGRDGIIADANHQRLRERLSHLILVWLDRIQEQEPDKLKLLVGAFNSVIKTHALEDDEFFERICHLARVETDRGRITITEYLQSSDTLYYFAGRGTGPRYDIPPTRKGLPVIDAGFGVEERFLEEYARRKGCWIERLTTGDGTVFTTPRAVDEKWRVLERDFYHVAGTKARAVEFAPRTTPALLVGHASPDKADGPAEPGATGTRTDTHSGTDNGIVHLNVTSPLMVRLRDMPNNETRRLAILCIYNNARLLAHCVPPQDTAAIFAANNQAFLAMITTAQGLTEVEMERDGLRRRLPADIRSTEYRSCFFAFDDKNEDNFRLLEWLRDYFQREDWGVRVIAPGREMPNPGAYRDLHRQLEQVHFAIAEISSGNSNVLYETGLLRGMNKPLILLQREDCASPVSFDIPGDFRGQYSVAKRGTGIRFVWLREELDKAMRTVGRVLPGLANVPKWNRD</sequence>
<dbReference type="InterPro" id="IPR020575">
    <property type="entry name" value="Hsp90_N"/>
</dbReference>
<name>A0A450TKV7_9GAMM</name>
<proteinExistence type="inferred from homology"/>
<organism evidence="7">
    <name type="scientific">Candidatus Kentrum sp. FM</name>
    <dbReference type="NCBI Taxonomy" id="2126340"/>
    <lineage>
        <taxon>Bacteria</taxon>
        <taxon>Pseudomonadati</taxon>
        <taxon>Pseudomonadota</taxon>
        <taxon>Gammaproteobacteria</taxon>
        <taxon>Candidatus Kentrum</taxon>
    </lineage>
</organism>
<evidence type="ECO:0000256" key="4">
    <source>
        <dbReference type="ARBA" id="ARBA00023186"/>
    </source>
</evidence>
<dbReference type="EMBL" id="CAADFL010000508">
    <property type="protein sequence ID" value="VFK17858.1"/>
    <property type="molecule type" value="Genomic_DNA"/>
</dbReference>
<dbReference type="Pfam" id="PF13589">
    <property type="entry name" value="HATPase_c_3"/>
    <property type="match status" value="1"/>
</dbReference>
<keyword evidence="2" id="KW-0547">Nucleotide-binding</keyword>
<evidence type="ECO:0000256" key="3">
    <source>
        <dbReference type="ARBA" id="ARBA00022840"/>
    </source>
</evidence>
<dbReference type="PANTHER" id="PTHR11528">
    <property type="entry name" value="HEAT SHOCK PROTEIN 90 FAMILY MEMBER"/>
    <property type="match status" value="1"/>
</dbReference>
<dbReference type="GO" id="GO:0016887">
    <property type="term" value="F:ATP hydrolysis activity"/>
    <property type="evidence" value="ECO:0007669"/>
    <property type="project" value="InterPro"/>
</dbReference>
<dbReference type="Pfam" id="PF00183">
    <property type="entry name" value="HSP90"/>
    <property type="match status" value="1"/>
</dbReference>
<gene>
    <name evidence="7" type="ORF">BECKFM1743A_GA0114220_104702</name>
    <name evidence="8" type="ORF">BECKFM1743B_GA0114221_105082</name>
    <name evidence="6" type="ORF">BECKFM1743C_GA0114222_104682</name>
</gene>
<evidence type="ECO:0000256" key="5">
    <source>
        <dbReference type="SAM" id="MobiDB-lite"/>
    </source>
</evidence>
<keyword evidence="3" id="KW-0067">ATP-binding</keyword>
<dbReference type="InterPro" id="IPR001404">
    <property type="entry name" value="Hsp90_fam"/>
</dbReference>
<dbReference type="SUPFAM" id="SSF54211">
    <property type="entry name" value="Ribosomal protein S5 domain 2-like"/>
    <property type="match status" value="1"/>
</dbReference>
<evidence type="ECO:0000313" key="6">
    <source>
        <dbReference type="EMBL" id="VFJ67833.1"/>
    </source>
</evidence>
<reference evidence="7" key="1">
    <citation type="submission" date="2019-02" db="EMBL/GenBank/DDBJ databases">
        <authorList>
            <person name="Gruber-Vodicka R. H."/>
            <person name="Seah K. B. B."/>
        </authorList>
    </citation>
    <scope>NUCLEOTIDE SEQUENCE</scope>
    <source>
        <strain evidence="7">BECK_BZ163</strain>
        <strain evidence="8">BECK_BZ164</strain>
        <strain evidence="6">BECK_BZ165</strain>
    </source>
</reference>
<dbReference type="PRINTS" id="PR00775">
    <property type="entry name" value="HEATSHOCK90"/>
</dbReference>